<gene>
    <name evidence="3" type="ORF">THAOC_03578</name>
</gene>
<dbReference type="Proteomes" id="UP000266841">
    <property type="component" value="Unassembled WGS sequence"/>
</dbReference>
<dbReference type="InterPro" id="IPR006917">
    <property type="entry name" value="SOUL_heme-bd"/>
</dbReference>
<evidence type="ECO:0000313" key="4">
    <source>
        <dbReference type="Proteomes" id="UP000266841"/>
    </source>
</evidence>
<dbReference type="OrthoDB" id="6424451at2759"/>
<organism evidence="3 4">
    <name type="scientific">Thalassiosira oceanica</name>
    <name type="common">Marine diatom</name>
    <dbReference type="NCBI Taxonomy" id="159749"/>
    <lineage>
        <taxon>Eukaryota</taxon>
        <taxon>Sar</taxon>
        <taxon>Stramenopiles</taxon>
        <taxon>Ochrophyta</taxon>
        <taxon>Bacillariophyta</taxon>
        <taxon>Coscinodiscophyceae</taxon>
        <taxon>Thalassiosirophycidae</taxon>
        <taxon>Thalassiosirales</taxon>
        <taxon>Thalassiosiraceae</taxon>
        <taxon>Thalassiosira</taxon>
    </lineage>
</organism>
<dbReference type="PANTHER" id="PTHR11220:SF58">
    <property type="entry name" value="SOUL HEME-BINDING FAMILY PROTEIN"/>
    <property type="match status" value="1"/>
</dbReference>
<dbReference type="OMA" id="CIAMAFG"/>
<dbReference type="Pfam" id="PF04832">
    <property type="entry name" value="SOUL"/>
    <property type="match status" value="1"/>
</dbReference>
<dbReference type="PANTHER" id="PTHR11220">
    <property type="entry name" value="HEME-BINDING PROTEIN-RELATED"/>
    <property type="match status" value="1"/>
</dbReference>
<comment type="caution">
    <text evidence="3">The sequence shown here is derived from an EMBL/GenBank/DDBJ whole genome shotgun (WGS) entry which is preliminary data.</text>
</comment>
<reference evidence="3 4" key="1">
    <citation type="journal article" date="2012" name="Genome Biol.">
        <title>Genome and low-iron response of an oceanic diatom adapted to chronic iron limitation.</title>
        <authorList>
            <person name="Lommer M."/>
            <person name="Specht M."/>
            <person name="Roy A.S."/>
            <person name="Kraemer L."/>
            <person name="Andreson R."/>
            <person name="Gutowska M.A."/>
            <person name="Wolf J."/>
            <person name="Bergner S.V."/>
            <person name="Schilhabel M.B."/>
            <person name="Klostermeier U.C."/>
            <person name="Beiko R.G."/>
            <person name="Rosenstiel P."/>
            <person name="Hippler M."/>
            <person name="Laroche J."/>
        </authorList>
    </citation>
    <scope>NUCLEOTIDE SEQUENCE [LARGE SCALE GENOMIC DNA]</scope>
    <source>
        <strain evidence="3 4">CCMP1005</strain>
    </source>
</reference>
<dbReference type="Gene3D" id="3.20.80.10">
    <property type="entry name" value="Regulatory factor, effector binding domain"/>
    <property type="match status" value="1"/>
</dbReference>
<dbReference type="eggNOG" id="ENOG502QQ0B">
    <property type="taxonomic scope" value="Eukaryota"/>
</dbReference>
<dbReference type="SUPFAM" id="SSF55136">
    <property type="entry name" value="Probable bacterial effector-binding domain"/>
    <property type="match status" value="1"/>
</dbReference>
<dbReference type="AlphaFoldDB" id="K0TB71"/>
<dbReference type="InterPro" id="IPR011256">
    <property type="entry name" value="Reg_factor_effector_dom_sf"/>
</dbReference>
<accession>K0TB71</accession>
<dbReference type="EMBL" id="AGNL01003412">
    <property type="protein sequence ID" value="EJK74725.1"/>
    <property type="molecule type" value="Genomic_DNA"/>
</dbReference>
<feature type="region of interest" description="Disordered" evidence="2">
    <location>
        <begin position="404"/>
        <end position="423"/>
    </location>
</feature>
<keyword evidence="4" id="KW-1185">Reference proteome</keyword>
<sequence length="423" mass="46415">MVLLLSRFFPPQRVTLSETSVLCGVQCVPACGSTIGRLHLAILLVFGDWVRRRGAMFVSACIAMAFGCRLGEALALGSPLQSAARHSIGGRRSGSAVFAESQPAGSSATVAMTLDDIQEAKDSALRGNVTSASQLVNVLVANRETTSYEQYLDSMLDEQAPFWTRLPLAKFSRRARQRRLCELRRRALFILLRNISTSSDYEGISKLLLAAKKDAKSNMSQEEMLRRTPDLETPTYEVLSRGKDGLEIRHYLRFSVASVKMGELKSTGSDQESIQKISNPQLAGASSFGALAGYLFGKNQDATAMSMTTPVYSTGEGMERTMSFVLPSDYWEDEGKAPKPIEDSAVKIAPVDGCDRAVIAFSGLGRKGDVDKQRRKLIELLKSNDDWRAAEGVPVVLAQYNDPFTPPWKRRNEVSVEVSPQSQ</sequence>
<evidence type="ECO:0008006" key="5">
    <source>
        <dbReference type="Google" id="ProtNLM"/>
    </source>
</evidence>
<evidence type="ECO:0000256" key="2">
    <source>
        <dbReference type="SAM" id="MobiDB-lite"/>
    </source>
</evidence>
<name>K0TB71_THAOC</name>
<comment type="similarity">
    <text evidence="1">Belongs to the HEBP family.</text>
</comment>
<evidence type="ECO:0000256" key="1">
    <source>
        <dbReference type="ARBA" id="ARBA00009817"/>
    </source>
</evidence>
<proteinExistence type="inferred from homology"/>
<evidence type="ECO:0000313" key="3">
    <source>
        <dbReference type="EMBL" id="EJK74725.1"/>
    </source>
</evidence>
<protein>
    <recommendedName>
        <fullName evidence="5">SOUL heme-binding protein</fullName>
    </recommendedName>
</protein>